<dbReference type="InterPro" id="IPR032466">
    <property type="entry name" value="Metal_Hydrolase"/>
</dbReference>
<dbReference type="EMBL" id="JAUZMY010000001">
    <property type="protein sequence ID" value="MEE2035946.1"/>
    <property type="molecule type" value="Genomic_DNA"/>
</dbReference>
<dbReference type="RefSeq" id="WP_330089764.1">
    <property type="nucleotide sequence ID" value="NZ_JAUZMY010000001.1"/>
</dbReference>
<evidence type="ECO:0000313" key="3">
    <source>
        <dbReference type="Proteomes" id="UP001356095"/>
    </source>
</evidence>
<proteinExistence type="predicted"/>
<protein>
    <submittedName>
        <fullName evidence="2">Amidohydrolase family protein</fullName>
    </submittedName>
</protein>
<dbReference type="PANTHER" id="PTHR43135">
    <property type="entry name" value="ALPHA-D-RIBOSE 1-METHYLPHOSPHONATE 5-TRIPHOSPHATE DIPHOSPHATASE"/>
    <property type="match status" value="1"/>
</dbReference>
<dbReference type="CDD" id="cd01299">
    <property type="entry name" value="Met_dep_hydrolase_A"/>
    <property type="match status" value="1"/>
</dbReference>
<dbReference type="PANTHER" id="PTHR43135:SF3">
    <property type="entry name" value="ALPHA-D-RIBOSE 1-METHYLPHOSPHONATE 5-TRIPHOSPHATE DIPHOSPHATASE"/>
    <property type="match status" value="1"/>
</dbReference>
<name>A0ABU7K105_9ACTN</name>
<gene>
    <name evidence="2" type="ORF">Q8791_01750</name>
</gene>
<dbReference type="Proteomes" id="UP001356095">
    <property type="component" value="Unassembled WGS sequence"/>
</dbReference>
<comment type="caution">
    <text evidence="2">The sequence shown here is derived from an EMBL/GenBank/DDBJ whole genome shotgun (WGS) entry which is preliminary data.</text>
</comment>
<dbReference type="InterPro" id="IPR057744">
    <property type="entry name" value="OTAase-like"/>
</dbReference>
<organism evidence="2 3">
    <name type="scientific">Nocardiopsis codii</name>
    <dbReference type="NCBI Taxonomy" id="3065942"/>
    <lineage>
        <taxon>Bacteria</taxon>
        <taxon>Bacillati</taxon>
        <taxon>Actinomycetota</taxon>
        <taxon>Actinomycetes</taxon>
        <taxon>Streptosporangiales</taxon>
        <taxon>Nocardiopsidaceae</taxon>
        <taxon>Nocardiopsis</taxon>
    </lineage>
</organism>
<feature type="domain" description="Amidohydrolase-related" evidence="1">
    <location>
        <begin position="61"/>
        <end position="410"/>
    </location>
</feature>
<dbReference type="Gene3D" id="2.30.40.10">
    <property type="entry name" value="Urease, subunit C, domain 1"/>
    <property type="match status" value="1"/>
</dbReference>
<dbReference type="InterPro" id="IPR011059">
    <property type="entry name" value="Metal-dep_hydrolase_composite"/>
</dbReference>
<accession>A0ABU7K105</accession>
<keyword evidence="3" id="KW-1185">Reference proteome</keyword>
<dbReference type="Pfam" id="PF01979">
    <property type="entry name" value="Amidohydro_1"/>
    <property type="match status" value="1"/>
</dbReference>
<dbReference type="SUPFAM" id="SSF51556">
    <property type="entry name" value="Metallo-dependent hydrolases"/>
    <property type="match status" value="1"/>
</dbReference>
<evidence type="ECO:0000313" key="2">
    <source>
        <dbReference type="EMBL" id="MEE2035946.1"/>
    </source>
</evidence>
<evidence type="ECO:0000259" key="1">
    <source>
        <dbReference type="Pfam" id="PF01979"/>
    </source>
</evidence>
<dbReference type="InterPro" id="IPR006680">
    <property type="entry name" value="Amidohydro-rel"/>
</dbReference>
<dbReference type="InterPro" id="IPR051781">
    <property type="entry name" value="Metallo-dep_Hydrolase"/>
</dbReference>
<sequence length="422" mass="44487">MTRQSHPTLLFTGAGLLDPEAGTRTPDSWLLVEDGVIAGSGRGPAPETGDAVEVVDLGGATLMPGLIDAHIHATAFSADLGAAMDHAPSYVASYAGRSLNAMLRRGFTTVRDVAGGDWGLALAVEEGLVDGPRLMFGGKALSQTGGHGDFRGPGRQGGDTHACCPGAGVVCDGPVEFRRAAREQLRTGAHHLKIMLSGGVASPTDRIDSTQSSDDEIRAVVEEAEAANRYVTGHAYTARAVNRGLRLGVRCIEHGNLIDRSSVELFLEHDAFLVPTLVTYEELSRQGAAHGLPAAGQEKVDTVLTRGMDALRLAHEAGVNLVFGSDLLGGMQDRQSREFAIRGRVQPAADVLRAATVNAARLLGLEGVVGTLRDGARADLLVVDGDPLADIGVLADPERNVRTVLRDGRVRHERGHADDRRP</sequence>
<dbReference type="Gene3D" id="3.20.20.140">
    <property type="entry name" value="Metal-dependent hydrolases"/>
    <property type="match status" value="1"/>
</dbReference>
<reference evidence="2 3" key="1">
    <citation type="submission" date="2023-08" db="EMBL/GenBank/DDBJ databases">
        <authorList>
            <person name="Girao M."/>
            <person name="Carvalho M.F."/>
        </authorList>
    </citation>
    <scope>NUCLEOTIDE SEQUENCE [LARGE SCALE GENOMIC DNA]</scope>
    <source>
        <strain evidence="2 3">CT-R113</strain>
    </source>
</reference>
<dbReference type="SUPFAM" id="SSF51338">
    <property type="entry name" value="Composite domain of metallo-dependent hydrolases"/>
    <property type="match status" value="1"/>
</dbReference>